<feature type="compositionally biased region" description="Acidic residues" evidence="8">
    <location>
        <begin position="784"/>
        <end position="801"/>
    </location>
</feature>
<feature type="transmembrane region" description="Helical" evidence="9">
    <location>
        <begin position="140"/>
        <end position="161"/>
    </location>
</feature>
<gene>
    <name evidence="11" type="ORF">H5P28_05080</name>
</gene>
<dbReference type="SUPFAM" id="SSF116726">
    <property type="entry name" value="TrkA C-terminal domain-like"/>
    <property type="match status" value="2"/>
</dbReference>
<feature type="transmembrane region" description="Helical" evidence="9">
    <location>
        <begin position="323"/>
        <end position="343"/>
    </location>
</feature>
<dbReference type="GO" id="GO:0016020">
    <property type="term" value="C:membrane"/>
    <property type="evidence" value="ECO:0007669"/>
    <property type="project" value="UniProtKB-SubCell"/>
</dbReference>
<keyword evidence="4" id="KW-0630">Potassium</keyword>
<reference evidence="11 12" key="1">
    <citation type="submission" date="2020-07" db="EMBL/GenBank/DDBJ databases">
        <authorList>
            <person name="Feng X."/>
        </authorList>
    </citation>
    <scope>NUCLEOTIDE SEQUENCE [LARGE SCALE GENOMIC DNA]</scope>
    <source>
        <strain evidence="11 12">JCM31066</strain>
    </source>
</reference>
<evidence type="ECO:0000313" key="11">
    <source>
        <dbReference type="EMBL" id="MBC2593630.1"/>
    </source>
</evidence>
<comment type="similarity">
    <text evidence="2">Belongs to the monovalent cation:proton antiporter 2 (CPA2) transporter (TC 2.A.37) family.</text>
</comment>
<feature type="transmembrane region" description="Helical" evidence="9">
    <location>
        <begin position="349"/>
        <end position="367"/>
    </location>
</feature>
<dbReference type="InterPro" id="IPR038770">
    <property type="entry name" value="Na+/solute_symporter_sf"/>
</dbReference>
<feature type="domain" description="RCK C-terminal" evidence="10">
    <location>
        <begin position="586"/>
        <end position="670"/>
    </location>
</feature>
<dbReference type="Gene3D" id="1.20.1530.20">
    <property type="match status" value="1"/>
</dbReference>
<evidence type="ECO:0000256" key="1">
    <source>
        <dbReference type="ARBA" id="ARBA00004141"/>
    </source>
</evidence>
<protein>
    <submittedName>
        <fullName evidence="11">Cation:proton antiporter</fullName>
    </submittedName>
</protein>
<evidence type="ECO:0000256" key="3">
    <source>
        <dbReference type="ARBA" id="ARBA00022448"/>
    </source>
</evidence>
<comment type="caution">
    <text evidence="11">The sequence shown here is derived from an EMBL/GenBank/DDBJ whole genome shotgun (WGS) entry which is preliminary data.</text>
</comment>
<keyword evidence="6 9" id="KW-1133">Transmembrane helix</keyword>
<evidence type="ECO:0000256" key="4">
    <source>
        <dbReference type="ARBA" id="ARBA00022538"/>
    </source>
</evidence>
<proteinExistence type="inferred from homology"/>
<keyword evidence="4" id="KW-0633">Potassium transport</keyword>
<dbReference type="PANTHER" id="PTHR42751:SF3">
    <property type="entry name" value="SODIUM_GLUTAMATE SYMPORTER"/>
    <property type="match status" value="1"/>
</dbReference>
<evidence type="ECO:0000313" key="12">
    <source>
        <dbReference type="Proteomes" id="UP000546464"/>
    </source>
</evidence>
<feature type="transmembrane region" description="Helical" evidence="9">
    <location>
        <begin position="173"/>
        <end position="196"/>
    </location>
</feature>
<keyword evidence="12" id="KW-1185">Reference proteome</keyword>
<dbReference type="Gene3D" id="3.30.70.1450">
    <property type="entry name" value="Regulator of K+ conductance, C-terminal domain"/>
    <property type="match status" value="2"/>
</dbReference>
<feature type="domain" description="RCK C-terminal" evidence="10">
    <location>
        <begin position="672"/>
        <end position="756"/>
    </location>
</feature>
<dbReference type="Proteomes" id="UP000546464">
    <property type="component" value="Unassembled WGS sequence"/>
</dbReference>
<feature type="transmembrane region" description="Helical" evidence="9">
    <location>
        <begin position="109"/>
        <end position="128"/>
    </location>
</feature>
<dbReference type="GO" id="GO:0006813">
    <property type="term" value="P:potassium ion transport"/>
    <property type="evidence" value="ECO:0007669"/>
    <property type="project" value="UniProtKB-KW"/>
</dbReference>
<sequence length="807" mass="87691">MTLVVLCAAAVSVLFYKLRLPVVLGYLLAGVIVGPYTPLLPSLKDMGSIEQLSQLGVIFLMFFVGLDFDLERLRRVFWPAFIAAFFQTMLVIIIGILCAPLVGYTPLEGIFLGALLTNSASVLCIKILRDKGRIKHADSHMAIGILVFEDMVAIILLVVLGEIGPADSLQITAVYRICFLIGVFAVGVYFFGRVLAPWISRQLKGSNSGEIITLVSVALALGLSELAQFANFSIALGSFLAGTVMAQTQIVGDIQRITDPFRNLFCAIFFVTIGMLVDPVWLASNWLAVVFIAVLVVVGKTVTCWLGLFVGGQSAETGFRASISKASVGEFGFIIAAVGAASGATGPSLPSMAVGLALVTYMIVPVLNADPGRLFGWISEKTPDQVKVAGRIYEKMLDAVARRVGRITLLRLARRPLIQIVGNFLLLNGLLIIAYMGAKYFERVPPLAGYTAWVNTGVWLLAALVSLPFLSSIIRNLDVLIQLVTSTVFVSSRHPQLLSGRMTNLVHTVMLSVVIVLFGGIFLSAASSFFPSGVTLAMFIVVGCVALIMFWKSIININSRMEYLFLQSFQEQTAENEEQLRQATLRELSHVHRWHIEVETVTIAEDSIACGMLLREMHLRKKTGASIVAISRGGTTHYDPSPEVPIFAGDNLVLIGSQEQLDNARRTLATKMPGKRAEEKPFRIERVFVRADAFLAGQTLAGCDVRHRYRISVLGIQRGKKRIAPPPPDEIIHVGDILLIVGNDESIQIFKDAIETDTEILPAEPPPEGDELEAAGEAVREETAASEECGDAPAPDPEEDGPDKPRG</sequence>
<dbReference type="GO" id="GO:0008324">
    <property type="term" value="F:monoatomic cation transmembrane transporter activity"/>
    <property type="evidence" value="ECO:0007669"/>
    <property type="project" value="InterPro"/>
</dbReference>
<feature type="transmembrane region" description="Helical" evidence="9">
    <location>
        <begin position="264"/>
        <end position="282"/>
    </location>
</feature>
<dbReference type="PANTHER" id="PTHR42751">
    <property type="entry name" value="SODIUM/HYDROGEN EXCHANGER FAMILY/TRKA DOMAIN PROTEIN"/>
    <property type="match status" value="1"/>
</dbReference>
<evidence type="ECO:0000259" key="10">
    <source>
        <dbReference type="PROSITE" id="PS51202"/>
    </source>
</evidence>
<feature type="transmembrane region" description="Helical" evidence="9">
    <location>
        <begin position="502"/>
        <end position="523"/>
    </location>
</feature>
<dbReference type="GO" id="GO:0015297">
    <property type="term" value="F:antiporter activity"/>
    <property type="evidence" value="ECO:0007669"/>
    <property type="project" value="InterPro"/>
</dbReference>
<dbReference type="GO" id="GO:1902600">
    <property type="term" value="P:proton transmembrane transport"/>
    <property type="evidence" value="ECO:0007669"/>
    <property type="project" value="InterPro"/>
</dbReference>
<keyword evidence="3" id="KW-0813">Transport</keyword>
<feature type="transmembrane region" description="Helical" evidence="9">
    <location>
        <begin position="416"/>
        <end position="438"/>
    </location>
</feature>
<keyword evidence="4" id="KW-0406">Ion transport</keyword>
<dbReference type="AlphaFoldDB" id="A0A842HBI0"/>
<feature type="transmembrane region" description="Helical" evidence="9">
    <location>
        <begin position="450"/>
        <end position="470"/>
    </location>
</feature>
<feature type="transmembrane region" description="Helical" evidence="9">
    <location>
        <begin position="49"/>
        <end position="68"/>
    </location>
</feature>
<keyword evidence="5 9" id="KW-0812">Transmembrane</keyword>
<dbReference type="PROSITE" id="PS51202">
    <property type="entry name" value="RCK_C"/>
    <property type="match status" value="2"/>
</dbReference>
<dbReference type="RefSeq" id="WP_185674633.1">
    <property type="nucleotide sequence ID" value="NZ_JACHVB010000014.1"/>
</dbReference>
<dbReference type="InterPro" id="IPR006153">
    <property type="entry name" value="Cation/H_exchanger_TM"/>
</dbReference>
<feature type="transmembrane region" description="Helical" evidence="9">
    <location>
        <begin position="80"/>
        <end position="103"/>
    </location>
</feature>
<dbReference type="EMBL" id="JACHVB010000014">
    <property type="protein sequence ID" value="MBC2593630.1"/>
    <property type="molecule type" value="Genomic_DNA"/>
</dbReference>
<feature type="transmembrane region" description="Helical" evidence="9">
    <location>
        <begin position="529"/>
        <end position="551"/>
    </location>
</feature>
<feature type="region of interest" description="Disordered" evidence="8">
    <location>
        <begin position="760"/>
        <end position="807"/>
    </location>
</feature>
<dbReference type="Pfam" id="PF02080">
    <property type="entry name" value="TrkA_C"/>
    <property type="match status" value="2"/>
</dbReference>
<evidence type="ECO:0000256" key="6">
    <source>
        <dbReference type="ARBA" id="ARBA00022989"/>
    </source>
</evidence>
<dbReference type="InterPro" id="IPR006037">
    <property type="entry name" value="RCK_C"/>
</dbReference>
<keyword evidence="7 9" id="KW-0472">Membrane</keyword>
<name>A0A842HBI0_9BACT</name>
<organism evidence="11 12">
    <name type="scientific">Ruficoccus amylovorans</name>
    <dbReference type="NCBI Taxonomy" id="1804625"/>
    <lineage>
        <taxon>Bacteria</taxon>
        <taxon>Pseudomonadati</taxon>
        <taxon>Verrucomicrobiota</taxon>
        <taxon>Opitutia</taxon>
        <taxon>Puniceicoccales</taxon>
        <taxon>Cerasicoccaceae</taxon>
        <taxon>Ruficoccus</taxon>
    </lineage>
</organism>
<evidence type="ECO:0000256" key="2">
    <source>
        <dbReference type="ARBA" id="ARBA00005551"/>
    </source>
</evidence>
<feature type="transmembrane region" description="Helical" evidence="9">
    <location>
        <begin position="288"/>
        <end position="311"/>
    </location>
</feature>
<comment type="subcellular location">
    <subcellularLocation>
        <location evidence="1">Membrane</location>
        <topology evidence="1">Multi-pass membrane protein</topology>
    </subcellularLocation>
</comment>
<dbReference type="Pfam" id="PF00999">
    <property type="entry name" value="Na_H_Exchanger"/>
    <property type="match status" value="1"/>
</dbReference>
<evidence type="ECO:0000256" key="8">
    <source>
        <dbReference type="SAM" id="MobiDB-lite"/>
    </source>
</evidence>
<evidence type="ECO:0000256" key="9">
    <source>
        <dbReference type="SAM" id="Phobius"/>
    </source>
</evidence>
<evidence type="ECO:0000256" key="5">
    <source>
        <dbReference type="ARBA" id="ARBA00022692"/>
    </source>
</evidence>
<dbReference type="InterPro" id="IPR036721">
    <property type="entry name" value="RCK_C_sf"/>
</dbReference>
<evidence type="ECO:0000256" key="7">
    <source>
        <dbReference type="ARBA" id="ARBA00023136"/>
    </source>
</evidence>
<accession>A0A842HBI0</accession>